<accession>A0ACD0NUN6</accession>
<evidence type="ECO:0000313" key="1">
    <source>
        <dbReference type="EMBL" id="PWN49544.1"/>
    </source>
</evidence>
<reference evidence="1 2" key="1">
    <citation type="journal article" date="2018" name="Mol. Biol. Evol.">
        <title>Broad Genomic Sampling Reveals a Smut Pathogenic Ancestry of the Fungal Clade Ustilaginomycotina.</title>
        <authorList>
            <person name="Kijpornyongpan T."/>
            <person name="Mondo S.J."/>
            <person name="Barry K."/>
            <person name="Sandor L."/>
            <person name="Lee J."/>
            <person name="Lipzen A."/>
            <person name="Pangilinan J."/>
            <person name="LaButti K."/>
            <person name="Hainaut M."/>
            <person name="Henrissat B."/>
            <person name="Grigoriev I.V."/>
            <person name="Spatafora J.W."/>
            <person name="Aime M.C."/>
        </authorList>
    </citation>
    <scope>NUCLEOTIDE SEQUENCE [LARGE SCALE GENOMIC DNA]</scope>
    <source>
        <strain evidence="1 2">SA 807</strain>
    </source>
</reference>
<evidence type="ECO:0000313" key="2">
    <source>
        <dbReference type="Proteomes" id="UP000245626"/>
    </source>
</evidence>
<dbReference type="EMBL" id="KZ820036">
    <property type="protein sequence ID" value="PWN49544.1"/>
    <property type="molecule type" value="Genomic_DNA"/>
</dbReference>
<organism evidence="1 2">
    <name type="scientific">Violaceomyces palustris</name>
    <dbReference type="NCBI Taxonomy" id="1673888"/>
    <lineage>
        <taxon>Eukaryota</taxon>
        <taxon>Fungi</taxon>
        <taxon>Dikarya</taxon>
        <taxon>Basidiomycota</taxon>
        <taxon>Ustilaginomycotina</taxon>
        <taxon>Ustilaginomycetes</taxon>
        <taxon>Violaceomycetales</taxon>
        <taxon>Violaceomycetaceae</taxon>
        <taxon>Violaceomyces</taxon>
    </lineage>
</organism>
<name>A0ACD0NUN6_9BASI</name>
<keyword evidence="2" id="KW-1185">Reference proteome</keyword>
<protein>
    <submittedName>
        <fullName evidence="1">Uncharacterized protein</fullName>
    </submittedName>
</protein>
<gene>
    <name evidence="1" type="ORF">IE53DRAFT_138849</name>
</gene>
<proteinExistence type="predicted"/>
<sequence length="153" mass="17340">MLVHLAYFPTTITSSKTLPSPSFLLLLLLLLPPPPFSPAPLRFLPPRDRHRPLTFSTLNPGHSQRLTPIFIPYRLSQRKEMIPSPCRPTLKLGSEDEITSGERILSSEQGCCSHITCRDPLASRSRKEVDEIWLCKDTVCMYSQDGTSPLPWR</sequence>
<dbReference type="Proteomes" id="UP000245626">
    <property type="component" value="Unassembled WGS sequence"/>
</dbReference>